<dbReference type="SMART" id="SM00342">
    <property type="entry name" value="HTH_ARAC"/>
    <property type="match status" value="1"/>
</dbReference>
<reference evidence="6" key="1">
    <citation type="journal article" date="2019" name="Int. J. Syst. Evol. Microbiol.">
        <title>The Global Catalogue of Microorganisms (GCM) 10K type strain sequencing project: providing services to taxonomists for standard genome sequencing and annotation.</title>
        <authorList>
            <consortium name="The Broad Institute Genomics Platform"/>
            <consortium name="The Broad Institute Genome Sequencing Center for Infectious Disease"/>
            <person name="Wu L."/>
            <person name="Ma J."/>
        </authorList>
    </citation>
    <scope>NUCLEOTIDE SEQUENCE [LARGE SCALE GENOMIC DNA]</scope>
    <source>
        <strain evidence="6">DT92</strain>
    </source>
</reference>
<keyword evidence="1" id="KW-0805">Transcription regulation</keyword>
<evidence type="ECO:0000256" key="1">
    <source>
        <dbReference type="ARBA" id="ARBA00023015"/>
    </source>
</evidence>
<dbReference type="Gene3D" id="1.10.10.60">
    <property type="entry name" value="Homeodomain-like"/>
    <property type="match status" value="2"/>
</dbReference>
<dbReference type="InterPro" id="IPR018060">
    <property type="entry name" value="HTH_AraC"/>
</dbReference>
<keyword evidence="2" id="KW-0238">DNA-binding</keyword>
<dbReference type="InterPro" id="IPR009057">
    <property type="entry name" value="Homeodomain-like_sf"/>
</dbReference>
<keyword evidence="6" id="KW-1185">Reference proteome</keyword>
<name>A0ABW5AWQ7_9FLAO</name>
<comment type="caution">
    <text evidence="5">The sequence shown here is derived from an EMBL/GenBank/DDBJ whole genome shotgun (WGS) entry which is preliminary data.</text>
</comment>
<evidence type="ECO:0000256" key="3">
    <source>
        <dbReference type="ARBA" id="ARBA00023163"/>
    </source>
</evidence>
<proteinExistence type="predicted"/>
<protein>
    <submittedName>
        <fullName evidence="5">Helix-turn-helix domain-containing protein</fullName>
    </submittedName>
</protein>
<dbReference type="InterPro" id="IPR018062">
    <property type="entry name" value="HTH_AraC-typ_CS"/>
</dbReference>
<dbReference type="EMBL" id="JBHUHY010000013">
    <property type="protein sequence ID" value="MFD2187439.1"/>
    <property type="molecule type" value="Genomic_DNA"/>
</dbReference>
<dbReference type="Proteomes" id="UP001597344">
    <property type="component" value="Unassembled WGS sequence"/>
</dbReference>
<gene>
    <name evidence="5" type="ORF">ACFSJT_11620</name>
</gene>
<dbReference type="SUPFAM" id="SSF46689">
    <property type="entry name" value="Homeodomain-like"/>
    <property type="match status" value="2"/>
</dbReference>
<dbReference type="PANTHER" id="PTHR43280:SF28">
    <property type="entry name" value="HTH-TYPE TRANSCRIPTIONAL ACTIVATOR RHAS"/>
    <property type="match status" value="1"/>
</dbReference>
<evidence type="ECO:0000259" key="4">
    <source>
        <dbReference type="PROSITE" id="PS01124"/>
    </source>
</evidence>
<keyword evidence="3" id="KW-0804">Transcription</keyword>
<accession>A0ABW5AWQ7</accession>
<dbReference type="RefSeq" id="WP_378320437.1">
    <property type="nucleotide sequence ID" value="NZ_JBHUHY010000013.1"/>
</dbReference>
<feature type="domain" description="HTH araC/xylS-type" evidence="4">
    <location>
        <begin position="26"/>
        <end position="123"/>
    </location>
</feature>
<dbReference type="PANTHER" id="PTHR43280">
    <property type="entry name" value="ARAC-FAMILY TRANSCRIPTIONAL REGULATOR"/>
    <property type="match status" value="1"/>
</dbReference>
<dbReference type="Pfam" id="PF12833">
    <property type="entry name" value="HTH_18"/>
    <property type="match status" value="1"/>
</dbReference>
<evidence type="ECO:0000313" key="6">
    <source>
        <dbReference type="Proteomes" id="UP001597344"/>
    </source>
</evidence>
<organism evidence="5 6">
    <name type="scientific">Aquimarina celericrescens</name>
    <dbReference type="NCBI Taxonomy" id="1964542"/>
    <lineage>
        <taxon>Bacteria</taxon>
        <taxon>Pseudomonadati</taxon>
        <taxon>Bacteroidota</taxon>
        <taxon>Flavobacteriia</taxon>
        <taxon>Flavobacteriales</taxon>
        <taxon>Flavobacteriaceae</taxon>
        <taxon>Aquimarina</taxon>
    </lineage>
</organism>
<evidence type="ECO:0000313" key="5">
    <source>
        <dbReference type="EMBL" id="MFD2187439.1"/>
    </source>
</evidence>
<dbReference type="PROSITE" id="PS00041">
    <property type="entry name" value="HTH_ARAC_FAMILY_1"/>
    <property type="match status" value="1"/>
</dbReference>
<dbReference type="PROSITE" id="PS01124">
    <property type="entry name" value="HTH_ARAC_FAMILY_2"/>
    <property type="match status" value="1"/>
</dbReference>
<sequence length="140" mass="16562">MTFYEKELNRIRRIVYSNEGQINTVIGIRSYIENNYDVNLNLDLLSHIQFVSKYHLLRLFKKYYGLTPRQYLIDKRIEKSKEHLINGISVTETCFAVGFESLGSFSTLFKTKIGKSPTEFQKEQLSRSKIDSKFRTLEYE</sequence>
<evidence type="ECO:0000256" key="2">
    <source>
        <dbReference type="ARBA" id="ARBA00023125"/>
    </source>
</evidence>